<organism evidence="1 2">
    <name type="scientific">Roseateles agri</name>
    <dbReference type="NCBI Taxonomy" id="3098619"/>
    <lineage>
        <taxon>Bacteria</taxon>
        <taxon>Pseudomonadati</taxon>
        <taxon>Pseudomonadota</taxon>
        <taxon>Betaproteobacteria</taxon>
        <taxon>Burkholderiales</taxon>
        <taxon>Sphaerotilaceae</taxon>
        <taxon>Roseateles</taxon>
    </lineage>
</organism>
<sequence>MSVEIAALLTANGPMTSGALATALATNLNITPATARKRIERRVLPVRAVKLVLPRGAQFLYLENQYGSPKFWDRLAEALMEGNGAYARAIRALTARDGIIPASHFAAAAGTSDSQRQIPGEEVVKRLVDAELLQIVEMPGIGPCVAFARGEPYLDDRFSEVRARLIAEKVLLESIQEWAAKLGFGSFHSFKLRTSGPGDAPKVGQFIWDLSAPSFLGPLANWSDPAKPKPGFLVVDVLLTEVVGVAEISPFLYKCTSLRQYRGVGRCLQFFVANRYSQEALNQIRRAGIVPATPESLFGTEVAKALLMLLRTLSEAADKAVDPVLFSELFERLGKAEGAVGTLRGALFEYIVADVVRQTEPSTDITMNRIYREGGKDVAEVDVQVIVKNRYMRFIECKGILPGNLLSDDEVEKWLHKRIPVVLAQTRKDNALSKLEHRFELWVTGELTAEAKAMIATAQAVADLRGYSISVLYAADIEQEVRSLKDLALRKVVEQHFLHAPMAFPDAVINPLSKRSIPQGFLGFEDVSTESQIAFPATHLPALRAP</sequence>
<dbReference type="RefSeq" id="WP_320422682.1">
    <property type="nucleotide sequence ID" value="NZ_JAXCLA010000003.1"/>
</dbReference>
<gene>
    <name evidence="1" type="ORF">SNE35_09635</name>
</gene>
<protein>
    <submittedName>
        <fullName evidence="1">Uncharacterized protein</fullName>
    </submittedName>
</protein>
<evidence type="ECO:0000313" key="2">
    <source>
        <dbReference type="Proteomes" id="UP001285263"/>
    </source>
</evidence>
<evidence type="ECO:0000313" key="1">
    <source>
        <dbReference type="EMBL" id="MDY0744770.1"/>
    </source>
</evidence>
<accession>A0ABU5DEQ9</accession>
<name>A0ABU5DEQ9_9BURK</name>
<comment type="caution">
    <text evidence="1">The sequence shown here is derived from an EMBL/GenBank/DDBJ whole genome shotgun (WGS) entry which is preliminary data.</text>
</comment>
<keyword evidence="2" id="KW-1185">Reference proteome</keyword>
<dbReference type="EMBL" id="JAXCLA010000003">
    <property type="protein sequence ID" value="MDY0744770.1"/>
    <property type="molecule type" value="Genomic_DNA"/>
</dbReference>
<proteinExistence type="predicted"/>
<reference evidence="1 2" key="1">
    <citation type="submission" date="2023-11" db="EMBL/GenBank/DDBJ databases">
        <title>Paucibacter sp. nov., isolated from fresh soil in Korea.</title>
        <authorList>
            <person name="Le N.T.T."/>
        </authorList>
    </citation>
    <scope>NUCLEOTIDE SEQUENCE [LARGE SCALE GENOMIC DNA]</scope>
    <source>
        <strain evidence="1 2">R3-3</strain>
    </source>
</reference>
<dbReference type="Proteomes" id="UP001285263">
    <property type="component" value="Unassembled WGS sequence"/>
</dbReference>